<dbReference type="InterPro" id="IPR029044">
    <property type="entry name" value="Nucleotide-diphossugar_trans"/>
</dbReference>
<protein>
    <submittedName>
        <fullName evidence="1">Uncharacterized protein</fullName>
    </submittedName>
</protein>
<reference evidence="1" key="1">
    <citation type="submission" date="2021-01" db="EMBL/GenBank/DDBJ databases">
        <authorList>
            <person name="Corre E."/>
            <person name="Pelletier E."/>
            <person name="Niang G."/>
            <person name="Scheremetjew M."/>
            <person name="Finn R."/>
            <person name="Kale V."/>
            <person name="Holt S."/>
            <person name="Cochrane G."/>
            <person name="Meng A."/>
            <person name="Brown T."/>
            <person name="Cohen L."/>
        </authorList>
    </citation>
    <scope>NUCLEOTIDE SEQUENCE</scope>
    <source>
        <strain evidence="1">CCAC1681</strain>
    </source>
</reference>
<gene>
    <name evidence="1" type="ORF">MSP1401_LOCUS4332</name>
</gene>
<dbReference type="EMBL" id="HBEN01005288">
    <property type="protein sequence ID" value="CAD8436792.1"/>
    <property type="molecule type" value="Transcribed_RNA"/>
</dbReference>
<accession>A0A7S0CZJ8</accession>
<evidence type="ECO:0000313" key="1">
    <source>
        <dbReference type="EMBL" id="CAD8436792.1"/>
    </source>
</evidence>
<name>A0A7S0CZJ8_MICPS</name>
<organism evidence="1">
    <name type="scientific">Micromonas pusilla</name>
    <name type="common">Picoplanktonic green alga</name>
    <name type="synonym">Chromulina pusilla</name>
    <dbReference type="NCBI Taxonomy" id="38833"/>
    <lineage>
        <taxon>Eukaryota</taxon>
        <taxon>Viridiplantae</taxon>
        <taxon>Chlorophyta</taxon>
        <taxon>Mamiellophyceae</taxon>
        <taxon>Mamiellales</taxon>
        <taxon>Mamiellaceae</taxon>
        <taxon>Micromonas</taxon>
    </lineage>
</organism>
<dbReference type="PANTHER" id="PTHR40743">
    <property type="entry name" value="NUCLEOTIDE-DIPHOSPHO-SUGAR TRANSFERASE CONTAINING PROTEIN"/>
    <property type="match status" value="1"/>
</dbReference>
<dbReference type="PANTHER" id="PTHR40743:SF1">
    <property type="entry name" value="POSSIBLE GLYCOSYLTRANSFERASE"/>
    <property type="match status" value="1"/>
</dbReference>
<dbReference type="SUPFAM" id="SSF53448">
    <property type="entry name" value="Nucleotide-diphospho-sugar transferases"/>
    <property type="match status" value="1"/>
</dbReference>
<dbReference type="CDD" id="cd00761">
    <property type="entry name" value="Glyco_tranf_GTA_type"/>
    <property type="match status" value="1"/>
</dbReference>
<dbReference type="Gene3D" id="3.90.550.10">
    <property type="entry name" value="Spore Coat Polysaccharide Biosynthesis Protein SpsA, Chain A"/>
    <property type="match status" value="1"/>
</dbReference>
<proteinExistence type="predicted"/>
<dbReference type="AlphaFoldDB" id="A0A7S0CZJ8"/>
<sequence>MPPKHVADEGAPLLRARDVASSGSSGFSVRSILLGAVCACACVFGVMQAARVVSFSPGGAGFHALLGQNPYGLDKELVPERVTLVAACALVEERVPAFQTAIQSWAAAAKDGPMGKRAFDRVVIVDWSSEANLWQQVLNFWNVDTPLDFFRVQDSNGADMDWVLSKAYNFGFDKVTTDVILKVDCDTFIAPGLLELNPIEARDGSKHVFRYGDYRAAQDDNEIHINGCVMATKNTMKNVNYYDERLQQYGWDDTNFYDRLYASGAMPMNITRRNGAGKTMITHVWHPHSDATQDERVISSCQNRCAINHVERQHAWATLPRAEYWKTSDKFPGGYTPENAFIKFETHRGGDLPSVEEVLGKEVSDLIVTFCRNAEFAATKCHNGCDWGNGYIPEEELAWDAEVKRATQQLKAIAP</sequence>